<protein>
    <recommendedName>
        <fullName evidence="3">DUF72 domain-containing protein</fullName>
    </recommendedName>
</protein>
<gene>
    <name evidence="1" type="ordered locus">MLP_50440</name>
</gene>
<proteinExistence type="predicted"/>
<dbReference type="InterPro" id="IPR036520">
    <property type="entry name" value="UPF0759_sf"/>
</dbReference>
<dbReference type="KEGG" id="mph:MLP_50440"/>
<dbReference type="RefSeq" id="WP_013865872.1">
    <property type="nucleotide sequence ID" value="NC_015635.1"/>
</dbReference>
<dbReference type="STRING" id="1032480.MLP_50440"/>
<reference evidence="1 2" key="1">
    <citation type="submission" date="2011-05" db="EMBL/GenBank/DDBJ databases">
        <title>Whole genome sequence of Microlunatus phosphovorus NM-1.</title>
        <authorList>
            <person name="Hosoyama A."/>
            <person name="Sasaki K."/>
            <person name="Harada T."/>
            <person name="Igarashi R."/>
            <person name="Kawakoshi A."/>
            <person name="Sasagawa M."/>
            <person name="Fukada J."/>
            <person name="Nakamura S."/>
            <person name="Katano Y."/>
            <person name="Hanada S."/>
            <person name="Kamagata Y."/>
            <person name="Nakamura N."/>
            <person name="Yamazaki S."/>
            <person name="Fujita N."/>
        </authorList>
    </citation>
    <scope>NUCLEOTIDE SEQUENCE [LARGE SCALE GENOMIC DNA]</scope>
    <source>
        <strain evidence="2">ATCC 700054 / DSM 10555 / JCM 9379 / NBRC 101784 / NCIMB 13414 / VKM Ac-1990 / NM-1</strain>
    </source>
</reference>
<dbReference type="HOGENOM" id="CLU_046519_1_1_11"/>
<evidence type="ECO:0008006" key="3">
    <source>
        <dbReference type="Google" id="ProtNLM"/>
    </source>
</evidence>
<dbReference type="Gene3D" id="3.20.20.410">
    <property type="entry name" value="Protein of unknown function UPF0759"/>
    <property type="match status" value="1"/>
</dbReference>
<dbReference type="InterPro" id="IPR002763">
    <property type="entry name" value="DUF72"/>
</dbReference>
<dbReference type="SUPFAM" id="SSF117396">
    <property type="entry name" value="TM1631-like"/>
    <property type="match status" value="1"/>
</dbReference>
<sequence>MTEVHIGISGWTYPPWRGDFYPPGLPHKRELGYAASRLGSIEVNGTFYGLLRPATFASWVPEVPSRFVFAVKGSRFITHLKKLGDVRTPLANFFASGVLALEEHLGPLLWQLPPNLGYDRERLAAFFELLPRTLGQAAVLAREHDHRISADRELLTTGHPRHPIRHALEVRHDSFRTPELAELLRAHEIALVLADNPGSWPVLDEATTDFRYVRLHGDTELYASGYSAAALDSWAARIAAWSGTGQDVYVYCDNDAKIHAPYDAMGLMERLGLSPSDDAPAMKT</sequence>
<keyword evidence="2" id="KW-1185">Reference proteome</keyword>
<evidence type="ECO:0000313" key="1">
    <source>
        <dbReference type="EMBL" id="BAK38058.1"/>
    </source>
</evidence>
<dbReference type="Pfam" id="PF01904">
    <property type="entry name" value="DUF72"/>
    <property type="match status" value="1"/>
</dbReference>
<evidence type="ECO:0000313" key="2">
    <source>
        <dbReference type="Proteomes" id="UP000007947"/>
    </source>
</evidence>
<dbReference type="eggNOG" id="COG1801">
    <property type="taxonomic scope" value="Bacteria"/>
</dbReference>
<dbReference type="PANTHER" id="PTHR30348">
    <property type="entry name" value="UNCHARACTERIZED PROTEIN YECE"/>
    <property type="match status" value="1"/>
</dbReference>
<accession>F5XH50</accession>
<dbReference type="EMBL" id="AP012204">
    <property type="protein sequence ID" value="BAK38058.1"/>
    <property type="molecule type" value="Genomic_DNA"/>
</dbReference>
<dbReference type="OrthoDB" id="9780310at2"/>
<organism evidence="1 2">
    <name type="scientific">Microlunatus phosphovorus (strain ATCC 700054 / DSM 10555 / JCM 9379 / NBRC 101784 / NCIMB 13414 / VKM Ac-1990 / NM-1)</name>
    <dbReference type="NCBI Taxonomy" id="1032480"/>
    <lineage>
        <taxon>Bacteria</taxon>
        <taxon>Bacillati</taxon>
        <taxon>Actinomycetota</taxon>
        <taxon>Actinomycetes</taxon>
        <taxon>Propionibacteriales</taxon>
        <taxon>Propionibacteriaceae</taxon>
        <taxon>Microlunatus</taxon>
    </lineage>
</organism>
<dbReference type="PANTHER" id="PTHR30348:SF4">
    <property type="entry name" value="DUF72 DOMAIN-CONTAINING PROTEIN"/>
    <property type="match status" value="1"/>
</dbReference>
<name>F5XH50_MICPN</name>
<dbReference type="Proteomes" id="UP000007947">
    <property type="component" value="Chromosome"/>
</dbReference>
<dbReference type="AlphaFoldDB" id="F5XH50"/>